<dbReference type="Proteomes" id="UP001233999">
    <property type="component" value="Unassembled WGS sequence"/>
</dbReference>
<proteinExistence type="predicted"/>
<organism evidence="1 2">
    <name type="scientific">Diploptera punctata</name>
    <name type="common">Pacific beetle cockroach</name>
    <dbReference type="NCBI Taxonomy" id="6984"/>
    <lineage>
        <taxon>Eukaryota</taxon>
        <taxon>Metazoa</taxon>
        <taxon>Ecdysozoa</taxon>
        <taxon>Arthropoda</taxon>
        <taxon>Hexapoda</taxon>
        <taxon>Insecta</taxon>
        <taxon>Pterygota</taxon>
        <taxon>Neoptera</taxon>
        <taxon>Polyneoptera</taxon>
        <taxon>Dictyoptera</taxon>
        <taxon>Blattodea</taxon>
        <taxon>Blaberoidea</taxon>
        <taxon>Blaberidae</taxon>
        <taxon>Diplopterinae</taxon>
        <taxon>Diploptera</taxon>
    </lineage>
</organism>
<keyword evidence="2" id="KW-1185">Reference proteome</keyword>
<accession>A0AAD8ADH0</accession>
<sequence>TMAILTLAYSSEFTTRAISKCRFFKKSTICSVYFAHIFLGETSFRKVNTVICFAEHFVFLKLCLFL</sequence>
<dbReference type="AlphaFoldDB" id="A0AAD8ADH0"/>
<reference evidence="1" key="2">
    <citation type="submission" date="2023-05" db="EMBL/GenBank/DDBJ databases">
        <authorList>
            <person name="Fouks B."/>
        </authorList>
    </citation>
    <scope>NUCLEOTIDE SEQUENCE</scope>
    <source>
        <strain evidence="1">Stay&amp;Tobe</strain>
        <tissue evidence="1">Testes</tissue>
    </source>
</reference>
<gene>
    <name evidence="1" type="ORF">L9F63_012029</name>
</gene>
<dbReference type="EMBL" id="JASPKZ010001953">
    <property type="protein sequence ID" value="KAJ9596959.1"/>
    <property type="molecule type" value="Genomic_DNA"/>
</dbReference>
<evidence type="ECO:0000313" key="2">
    <source>
        <dbReference type="Proteomes" id="UP001233999"/>
    </source>
</evidence>
<comment type="caution">
    <text evidence="1">The sequence shown here is derived from an EMBL/GenBank/DDBJ whole genome shotgun (WGS) entry which is preliminary data.</text>
</comment>
<protein>
    <submittedName>
        <fullName evidence="1">Uncharacterized protein</fullName>
    </submittedName>
</protein>
<feature type="non-terminal residue" evidence="1">
    <location>
        <position position="66"/>
    </location>
</feature>
<evidence type="ECO:0000313" key="1">
    <source>
        <dbReference type="EMBL" id="KAJ9596959.1"/>
    </source>
</evidence>
<reference evidence="1" key="1">
    <citation type="journal article" date="2023" name="IScience">
        <title>Live-bearing cockroach genome reveals convergent evolutionary mechanisms linked to viviparity in insects and beyond.</title>
        <authorList>
            <person name="Fouks B."/>
            <person name="Harrison M.C."/>
            <person name="Mikhailova A.A."/>
            <person name="Marchal E."/>
            <person name="English S."/>
            <person name="Carruthers M."/>
            <person name="Jennings E.C."/>
            <person name="Chiamaka E.L."/>
            <person name="Frigard R.A."/>
            <person name="Pippel M."/>
            <person name="Attardo G.M."/>
            <person name="Benoit J.B."/>
            <person name="Bornberg-Bauer E."/>
            <person name="Tobe S.S."/>
        </authorList>
    </citation>
    <scope>NUCLEOTIDE SEQUENCE</scope>
    <source>
        <strain evidence="1">Stay&amp;Tobe</strain>
    </source>
</reference>
<feature type="non-terminal residue" evidence="1">
    <location>
        <position position="1"/>
    </location>
</feature>
<name>A0AAD8ADH0_DIPPU</name>